<keyword evidence="2" id="KW-1185">Reference proteome</keyword>
<organism evidence="1 2">
    <name type="scientific">Trichonephila clavipes</name>
    <name type="common">Golden silk orbweaver</name>
    <name type="synonym">Nephila clavipes</name>
    <dbReference type="NCBI Taxonomy" id="2585209"/>
    <lineage>
        <taxon>Eukaryota</taxon>
        <taxon>Metazoa</taxon>
        <taxon>Ecdysozoa</taxon>
        <taxon>Arthropoda</taxon>
        <taxon>Chelicerata</taxon>
        <taxon>Arachnida</taxon>
        <taxon>Araneae</taxon>
        <taxon>Araneomorphae</taxon>
        <taxon>Entelegynae</taxon>
        <taxon>Araneoidea</taxon>
        <taxon>Nephilidae</taxon>
        <taxon>Trichonephila</taxon>
    </lineage>
</organism>
<comment type="caution">
    <text evidence="1">The sequence shown here is derived from an EMBL/GenBank/DDBJ whole genome shotgun (WGS) entry which is preliminary data.</text>
</comment>
<dbReference type="AlphaFoldDB" id="A0A8X6VTD1"/>
<sequence>MSLYAVEFGACCVNTETVSAGCERCWSCHLMISHAGSVGDRSGELAGQGNMSTLCRARCVTTAVQCVWDNDESALANVGNCSSDQDSTCRSSVSRPMTVWLLAPNWPSSGHHWQQDRFSLHQKT</sequence>
<evidence type="ECO:0000313" key="1">
    <source>
        <dbReference type="EMBL" id="GFY22090.1"/>
    </source>
</evidence>
<evidence type="ECO:0000313" key="2">
    <source>
        <dbReference type="Proteomes" id="UP000887159"/>
    </source>
</evidence>
<gene>
    <name evidence="1" type="ORF">TNCV_3297341</name>
</gene>
<name>A0A8X6VTD1_TRICX</name>
<proteinExistence type="predicted"/>
<accession>A0A8X6VTD1</accession>
<dbReference type="EMBL" id="BMAU01021359">
    <property type="protein sequence ID" value="GFY22090.1"/>
    <property type="molecule type" value="Genomic_DNA"/>
</dbReference>
<reference evidence="1" key="1">
    <citation type="submission" date="2020-08" db="EMBL/GenBank/DDBJ databases">
        <title>Multicomponent nature underlies the extraordinary mechanical properties of spider dragline silk.</title>
        <authorList>
            <person name="Kono N."/>
            <person name="Nakamura H."/>
            <person name="Mori M."/>
            <person name="Yoshida Y."/>
            <person name="Ohtoshi R."/>
            <person name="Malay A.D."/>
            <person name="Moran D.A.P."/>
            <person name="Tomita M."/>
            <person name="Numata K."/>
            <person name="Arakawa K."/>
        </authorList>
    </citation>
    <scope>NUCLEOTIDE SEQUENCE</scope>
</reference>
<dbReference type="Proteomes" id="UP000887159">
    <property type="component" value="Unassembled WGS sequence"/>
</dbReference>
<protein>
    <submittedName>
        <fullName evidence="1">Uncharacterized protein</fullName>
    </submittedName>
</protein>